<sequence length="53" mass="5593">MELPDIDITSLPALDTVTGLFGSLSAAGGPTVDDRVVVIMVYVYEMIPPEALV</sequence>
<gene>
    <name evidence="1" type="ORF">K3166_03620</name>
</gene>
<name>A0ABX8ZKT3_9SPHN</name>
<evidence type="ECO:0000313" key="2">
    <source>
        <dbReference type="Proteomes" id="UP000824280"/>
    </source>
</evidence>
<dbReference type="Proteomes" id="UP000824280">
    <property type="component" value="Chromosome"/>
</dbReference>
<dbReference type="RefSeq" id="WP_221423333.1">
    <property type="nucleotide sequence ID" value="NZ_CP081297.1"/>
</dbReference>
<dbReference type="EMBL" id="CP081297">
    <property type="protein sequence ID" value="QZD87798.1"/>
    <property type="molecule type" value="Genomic_DNA"/>
</dbReference>
<evidence type="ECO:0000313" key="1">
    <source>
        <dbReference type="EMBL" id="QZD87798.1"/>
    </source>
</evidence>
<reference evidence="1 2" key="1">
    <citation type="submission" date="2021-08" db="EMBL/GenBank/DDBJ databases">
        <title>Comparative Genomics Analysis of the Genus Qipengyuania Reveals Extensive Genetic Diversity and Metabolic Versatility, Including the Description of Fifteen Novel Species.</title>
        <authorList>
            <person name="Liu Y."/>
        </authorList>
    </citation>
    <scope>NUCLEOTIDE SEQUENCE [LARGE SCALE GENOMIC DNA]</scope>
    <source>
        <strain evidence="1 2">1XM2-8</strain>
    </source>
</reference>
<protein>
    <submittedName>
        <fullName evidence="1">Uncharacterized protein</fullName>
    </submittedName>
</protein>
<accession>A0ABX8ZKT3</accession>
<proteinExistence type="predicted"/>
<keyword evidence="2" id="KW-1185">Reference proteome</keyword>
<organism evidence="1 2">
    <name type="scientific">Qipengyuania psychrotolerans</name>
    <dbReference type="NCBI Taxonomy" id="2867238"/>
    <lineage>
        <taxon>Bacteria</taxon>
        <taxon>Pseudomonadati</taxon>
        <taxon>Pseudomonadota</taxon>
        <taxon>Alphaproteobacteria</taxon>
        <taxon>Sphingomonadales</taxon>
        <taxon>Erythrobacteraceae</taxon>
        <taxon>Qipengyuania</taxon>
    </lineage>
</organism>